<keyword evidence="16" id="KW-0175">Coiled coil</keyword>
<dbReference type="PANTHER" id="PTHR45339:SF1">
    <property type="entry name" value="HYBRID SIGNAL TRANSDUCTION HISTIDINE KINASE J"/>
    <property type="match status" value="1"/>
</dbReference>
<dbReference type="PROSITE" id="PS50885">
    <property type="entry name" value="HAMP"/>
    <property type="match status" value="1"/>
</dbReference>
<feature type="modified residue" description="Phosphohistidine" evidence="14">
    <location>
        <position position="758"/>
    </location>
</feature>
<dbReference type="Pfam" id="PF00512">
    <property type="entry name" value="HisKA"/>
    <property type="match status" value="1"/>
</dbReference>
<feature type="domain" description="Histidine kinase" evidence="18">
    <location>
        <begin position="191"/>
        <end position="409"/>
    </location>
</feature>
<dbReference type="InterPro" id="IPR011006">
    <property type="entry name" value="CheY-like_superfamily"/>
</dbReference>
<keyword evidence="6" id="KW-0808">Transferase</keyword>
<dbReference type="SMART" id="SM00304">
    <property type="entry name" value="HAMP"/>
    <property type="match status" value="1"/>
</dbReference>
<dbReference type="FunFam" id="1.10.287.130:FF:000002">
    <property type="entry name" value="Two-component osmosensing histidine kinase"/>
    <property type="match status" value="1"/>
</dbReference>
<protein>
    <recommendedName>
        <fullName evidence="3">histidine kinase</fullName>
        <ecNumber evidence="3">2.7.13.3</ecNumber>
    </recommendedName>
</protein>
<dbReference type="PANTHER" id="PTHR45339">
    <property type="entry name" value="HYBRID SIGNAL TRANSDUCTION HISTIDINE KINASE J"/>
    <property type="match status" value="1"/>
</dbReference>
<evidence type="ECO:0000256" key="14">
    <source>
        <dbReference type="PROSITE-ProRule" id="PRU00110"/>
    </source>
</evidence>
<dbReference type="AlphaFoldDB" id="A0A4S1CC17"/>
<dbReference type="SMART" id="SM00073">
    <property type="entry name" value="HPT"/>
    <property type="match status" value="1"/>
</dbReference>
<dbReference type="InterPro" id="IPR004358">
    <property type="entry name" value="Sig_transdc_His_kin-like_C"/>
</dbReference>
<name>A0A4S1CC17_9BACT</name>
<dbReference type="PROSITE" id="PS50894">
    <property type="entry name" value="HPT"/>
    <property type="match status" value="1"/>
</dbReference>
<sequence>MKLPWPGQHCLKSRLIALLLVGNGMLLLGLAAGCLCYRLLIPASPRLPGADAPLILFASLQFIFAFCGLAALSGLLSQRIDRLISDPIRRLTEKMELVSASQDYRVRVDPEVASGDELGLLFACFNNMLAEISVRDERLALHSEELKLEVAERTSELRSVNEQLEESLKSVRHAMQSAQSASRAKSDFLAQMSHEIRTPMYGVLGMTELLLGTGLTKEQVRYVETVRRSGEALLCIINNILDFSKIEAGRMELENIPFDLPQLASDAVAIFAEDAARKSLELSLELEPGLPRMFIGDPGRLRQVMVNLLGNAVKFTPRGWVRLTLSLAEEPALVRVSVEDTGIGIPTEARERIFRQFAQGDESMTRKYGGTGLGLAIARQLTELMGGALEVESAPGEGARFSFTARLQLHEESSRAERCCAALRGKRVLVVSDAPQLSEAVAEQLASWGVELESAGDAPGALCRLVAAPFDLVLIDRGVSGSGALELACAIRALPEGRSLRLLLLDENEELAGDPRLAGVEATCYPRGGVREEGLYGAVVAALGMEEDERLEAGCCGATPPRLRRVLLVEDNVVNQEVGKGMLESLGCRVKVVEDGLAAVEEVQRCGYDVVFMDCQMPVMDGLEATRRIREREGAAGGRVPIVALTAHAMKGDREACLEAGADDYISKPFSREQVARAMERLLRGTAPQHGETQEAEVISRDRMSGALAMIRTLPGNRGKEVLRKVVDLYLASTPALLKTMREAESGGDAEKLKAAAHSFKSSSANLGALRLAGVCRELERLGRAGSTEGALPLLHEAEEEYRLVRDALKGGPLC</sequence>
<dbReference type="CDD" id="cd16922">
    <property type="entry name" value="HATPase_EvgS-ArcB-TorS-like"/>
    <property type="match status" value="1"/>
</dbReference>
<dbReference type="PRINTS" id="PR00344">
    <property type="entry name" value="BCTRLSENSOR"/>
</dbReference>
<comment type="catalytic activity">
    <reaction evidence="1">
        <text>ATP + protein L-histidine = ADP + protein N-phospho-L-histidine.</text>
        <dbReference type="EC" id="2.7.13.3"/>
    </reaction>
</comment>
<feature type="domain" description="HPt" evidence="21">
    <location>
        <begin position="719"/>
        <end position="812"/>
    </location>
</feature>
<keyword evidence="5 15" id="KW-0597">Phosphoprotein</keyword>
<dbReference type="Pfam" id="PF00072">
    <property type="entry name" value="Response_reg"/>
    <property type="match status" value="1"/>
</dbReference>
<dbReference type="Pfam" id="PF02518">
    <property type="entry name" value="HATPase_c"/>
    <property type="match status" value="1"/>
</dbReference>
<evidence type="ECO:0000313" key="23">
    <source>
        <dbReference type="Proteomes" id="UP000306416"/>
    </source>
</evidence>
<dbReference type="Pfam" id="PF00672">
    <property type="entry name" value="HAMP"/>
    <property type="match status" value="1"/>
</dbReference>
<keyword evidence="9" id="KW-0418">Kinase</keyword>
<dbReference type="RefSeq" id="WP_135871943.1">
    <property type="nucleotide sequence ID" value="NZ_SRSC01000004.1"/>
</dbReference>
<feature type="domain" description="HAMP" evidence="20">
    <location>
        <begin position="82"/>
        <end position="137"/>
    </location>
</feature>
<dbReference type="GO" id="GO:0005886">
    <property type="term" value="C:plasma membrane"/>
    <property type="evidence" value="ECO:0007669"/>
    <property type="project" value="UniProtKB-SubCell"/>
</dbReference>
<evidence type="ECO:0000256" key="12">
    <source>
        <dbReference type="ARBA" id="ARBA00023012"/>
    </source>
</evidence>
<keyword evidence="7 17" id="KW-0812">Transmembrane</keyword>
<dbReference type="EC" id="2.7.13.3" evidence="3"/>
<evidence type="ECO:0000259" key="20">
    <source>
        <dbReference type="PROSITE" id="PS50885"/>
    </source>
</evidence>
<dbReference type="Pfam" id="PF01627">
    <property type="entry name" value="Hpt"/>
    <property type="match status" value="1"/>
</dbReference>
<dbReference type="InterPro" id="IPR008207">
    <property type="entry name" value="Sig_transdc_His_kin_Hpt_dom"/>
</dbReference>
<dbReference type="SMART" id="SM00388">
    <property type="entry name" value="HisKA"/>
    <property type="match status" value="1"/>
</dbReference>
<feature type="domain" description="Response regulatory" evidence="19">
    <location>
        <begin position="565"/>
        <end position="683"/>
    </location>
</feature>
<evidence type="ECO:0000256" key="17">
    <source>
        <dbReference type="SAM" id="Phobius"/>
    </source>
</evidence>
<feature type="coiled-coil region" evidence="16">
    <location>
        <begin position="143"/>
        <end position="181"/>
    </location>
</feature>
<dbReference type="InterPro" id="IPR036890">
    <property type="entry name" value="HATPase_C_sf"/>
</dbReference>
<evidence type="ECO:0000256" key="3">
    <source>
        <dbReference type="ARBA" id="ARBA00012438"/>
    </source>
</evidence>
<keyword evidence="12" id="KW-0902">Two-component regulatory system</keyword>
<dbReference type="FunFam" id="3.30.565.10:FF:000078">
    <property type="entry name" value="Two-component sensor histidine kinase"/>
    <property type="match status" value="1"/>
</dbReference>
<evidence type="ECO:0000256" key="10">
    <source>
        <dbReference type="ARBA" id="ARBA00022840"/>
    </source>
</evidence>
<dbReference type="InterPro" id="IPR001789">
    <property type="entry name" value="Sig_transdc_resp-reg_receiver"/>
</dbReference>
<dbReference type="Gene3D" id="1.10.287.130">
    <property type="match status" value="1"/>
</dbReference>
<evidence type="ECO:0000256" key="13">
    <source>
        <dbReference type="ARBA" id="ARBA00023136"/>
    </source>
</evidence>
<evidence type="ECO:0000259" key="21">
    <source>
        <dbReference type="PROSITE" id="PS50894"/>
    </source>
</evidence>
<dbReference type="SUPFAM" id="SSF55874">
    <property type="entry name" value="ATPase domain of HSP90 chaperone/DNA topoisomerase II/histidine kinase"/>
    <property type="match status" value="1"/>
</dbReference>
<evidence type="ECO:0000256" key="11">
    <source>
        <dbReference type="ARBA" id="ARBA00022989"/>
    </source>
</evidence>
<reference evidence="22 23" key="1">
    <citation type="submission" date="2019-04" db="EMBL/GenBank/DDBJ databases">
        <title>Geobacter oryzae sp. nov., ferric-reducing bacteria isolated from paddy soil.</title>
        <authorList>
            <person name="Xu Z."/>
            <person name="Masuda Y."/>
            <person name="Itoh H."/>
            <person name="Senoo K."/>
        </authorList>
    </citation>
    <scope>NUCLEOTIDE SEQUENCE [LARGE SCALE GENOMIC DNA]</scope>
    <source>
        <strain evidence="22 23">Red111</strain>
    </source>
</reference>
<accession>A0A4S1CC17</accession>
<evidence type="ECO:0000256" key="7">
    <source>
        <dbReference type="ARBA" id="ARBA00022692"/>
    </source>
</evidence>
<dbReference type="SUPFAM" id="SSF47226">
    <property type="entry name" value="Histidine-containing phosphotransfer domain, HPT domain"/>
    <property type="match status" value="1"/>
</dbReference>
<evidence type="ECO:0000256" key="4">
    <source>
        <dbReference type="ARBA" id="ARBA00022475"/>
    </source>
</evidence>
<gene>
    <name evidence="22" type="ORF">E4633_16975</name>
</gene>
<organism evidence="22 23">
    <name type="scientific">Geomonas terrae</name>
    <dbReference type="NCBI Taxonomy" id="2562681"/>
    <lineage>
        <taxon>Bacteria</taxon>
        <taxon>Pseudomonadati</taxon>
        <taxon>Thermodesulfobacteriota</taxon>
        <taxon>Desulfuromonadia</taxon>
        <taxon>Geobacterales</taxon>
        <taxon>Geobacteraceae</taxon>
        <taxon>Geomonas</taxon>
    </lineage>
</organism>
<dbReference type="InterPro" id="IPR036641">
    <property type="entry name" value="HPT_dom_sf"/>
</dbReference>
<keyword evidence="4" id="KW-1003">Cell membrane</keyword>
<dbReference type="CDD" id="cd06225">
    <property type="entry name" value="HAMP"/>
    <property type="match status" value="1"/>
</dbReference>
<dbReference type="CDD" id="cd00082">
    <property type="entry name" value="HisKA"/>
    <property type="match status" value="1"/>
</dbReference>
<dbReference type="GO" id="GO:0000155">
    <property type="term" value="F:phosphorelay sensor kinase activity"/>
    <property type="evidence" value="ECO:0007669"/>
    <property type="project" value="InterPro"/>
</dbReference>
<dbReference type="EMBL" id="SRSC01000004">
    <property type="protein sequence ID" value="TGU70693.1"/>
    <property type="molecule type" value="Genomic_DNA"/>
</dbReference>
<dbReference type="SMART" id="SM00448">
    <property type="entry name" value="REC"/>
    <property type="match status" value="1"/>
</dbReference>
<dbReference type="SMART" id="SM00387">
    <property type="entry name" value="HATPase_c"/>
    <property type="match status" value="1"/>
</dbReference>
<dbReference type="PROSITE" id="PS51257">
    <property type="entry name" value="PROKAR_LIPOPROTEIN"/>
    <property type="match status" value="1"/>
</dbReference>
<proteinExistence type="predicted"/>
<evidence type="ECO:0000256" key="9">
    <source>
        <dbReference type="ARBA" id="ARBA00022777"/>
    </source>
</evidence>
<comment type="caution">
    <text evidence="22">The sequence shown here is derived from an EMBL/GenBank/DDBJ whole genome shotgun (WGS) entry which is preliminary data.</text>
</comment>
<dbReference type="InterPro" id="IPR005467">
    <property type="entry name" value="His_kinase_dom"/>
</dbReference>
<evidence type="ECO:0000256" key="1">
    <source>
        <dbReference type="ARBA" id="ARBA00000085"/>
    </source>
</evidence>
<keyword evidence="23" id="KW-1185">Reference proteome</keyword>
<evidence type="ECO:0000256" key="15">
    <source>
        <dbReference type="PROSITE-ProRule" id="PRU00169"/>
    </source>
</evidence>
<dbReference type="SUPFAM" id="SSF52172">
    <property type="entry name" value="CheY-like"/>
    <property type="match status" value="2"/>
</dbReference>
<evidence type="ECO:0000256" key="6">
    <source>
        <dbReference type="ARBA" id="ARBA00022679"/>
    </source>
</evidence>
<dbReference type="Gene3D" id="1.20.120.160">
    <property type="entry name" value="HPT domain"/>
    <property type="match status" value="1"/>
</dbReference>
<feature type="modified residue" description="4-aspartylphosphate" evidence="15">
    <location>
        <position position="614"/>
    </location>
</feature>
<dbReference type="InterPro" id="IPR036097">
    <property type="entry name" value="HisK_dim/P_sf"/>
</dbReference>
<evidence type="ECO:0000256" key="2">
    <source>
        <dbReference type="ARBA" id="ARBA00004651"/>
    </source>
</evidence>
<keyword evidence="13 17" id="KW-0472">Membrane</keyword>
<evidence type="ECO:0000259" key="19">
    <source>
        <dbReference type="PROSITE" id="PS50110"/>
    </source>
</evidence>
<dbReference type="PROSITE" id="PS50109">
    <property type="entry name" value="HIS_KIN"/>
    <property type="match status" value="1"/>
</dbReference>
<keyword evidence="8" id="KW-0547">Nucleotide-binding</keyword>
<dbReference type="Gene3D" id="6.10.340.10">
    <property type="match status" value="1"/>
</dbReference>
<dbReference type="InterPro" id="IPR003594">
    <property type="entry name" value="HATPase_dom"/>
</dbReference>
<dbReference type="PROSITE" id="PS50110">
    <property type="entry name" value="RESPONSE_REGULATORY"/>
    <property type="match status" value="1"/>
</dbReference>
<evidence type="ECO:0000256" key="16">
    <source>
        <dbReference type="SAM" id="Coils"/>
    </source>
</evidence>
<dbReference type="GO" id="GO:0005524">
    <property type="term" value="F:ATP binding"/>
    <property type="evidence" value="ECO:0007669"/>
    <property type="project" value="UniProtKB-KW"/>
</dbReference>
<keyword evidence="10" id="KW-0067">ATP-binding</keyword>
<evidence type="ECO:0000256" key="5">
    <source>
        <dbReference type="ARBA" id="ARBA00022553"/>
    </source>
</evidence>
<dbReference type="CDD" id="cd17546">
    <property type="entry name" value="REC_hyHK_CKI1_RcsC-like"/>
    <property type="match status" value="1"/>
</dbReference>
<dbReference type="SUPFAM" id="SSF47384">
    <property type="entry name" value="Homodimeric domain of signal transducing histidine kinase"/>
    <property type="match status" value="1"/>
</dbReference>
<feature type="transmembrane region" description="Helical" evidence="17">
    <location>
        <begin position="52"/>
        <end position="76"/>
    </location>
</feature>
<feature type="transmembrane region" description="Helical" evidence="17">
    <location>
        <begin position="15"/>
        <end position="40"/>
    </location>
</feature>
<evidence type="ECO:0000313" key="22">
    <source>
        <dbReference type="EMBL" id="TGU70693.1"/>
    </source>
</evidence>
<dbReference type="Gene3D" id="3.30.565.10">
    <property type="entry name" value="Histidine kinase-like ATPase, C-terminal domain"/>
    <property type="match status" value="1"/>
</dbReference>
<comment type="subcellular location">
    <subcellularLocation>
        <location evidence="2">Cell membrane</location>
        <topology evidence="2">Multi-pass membrane protein</topology>
    </subcellularLocation>
</comment>
<dbReference type="Gene3D" id="3.40.50.2300">
    <property type="match status" value="2"/>
</dbReference>
<keyword evidence="11 17" id="KW-1133">Transmembrane helix</keyword>
<evidence type="ECO:0000259" key="18">
    <source>
        <dbReference type="PROSITE" id="PS50109"/>
    </source>
</evidence>
<evidence type="ECO:0000256" key="8">
    <source>
        <dbReference type="ARBA" id="ARBA00022741"/>
    </source>
</evidence>
<dbReference type="InterPro" id="IPR003660">
    <property type="entry name" value="HAMP_dom"/>
</dbReference>
<dbReference type="InterPro" id="IPR003661">
    <property type="entry name" value="HisK_dim/P_dom"/>
</dbReference>
<dbReference type="Proteomes" id="UP000306416">
    <property type="component" value="Unassembled WGS sequence"/>
</dbReference>